<accession>A0A398B6B2</accession>
<proteinExistence type="predicted"/>
<protein>
    <recommendedName>
        <fullName evidence="3">HTH bat-type domain-containing protein</fullName>
    </recommendedName>
</protein>
<sequence>MGPEPISIPEHFTVDWYTNQKAQRKTDAEIAEELFVSYATFAKWKNRIGWKAGAGLKYCGRKVLPVTDRVAELFSNKLKLKDIAMTLGISEPTVRSHLRRAGLKRANP</sequence>
<evidence type="ECO:0000259" key="3">
    <source>
        <dbReference type="Pfam" id="PF04967"/>
    </source>
</evidence>
<dbReference type="SUPFAM" id="SSF46894">
    <property type="entry name" value="C-terminal effector domain of the bipartite response regulators"/>
    <property type="match status" value="1"/>
</dbReference>
<keyword evidence="5" id="KW-1185">Reference proteome</keyword>
<comment type="caution">
    <text evidence="4">The sequence shown here is derived from an EMBL/GenBank/DDBJ whole genome shotgun (WGS) entry which is preliminary data.</text>
</comment>
<keyword evidence="1" id="KW-0805">Transcription regulation</keyword>
<feature type="domain" description="HTH bat-type" evidence="3">
    <location>
        <begin position="78"/>
        <end position="101"/>
    </location>
</feature>
<dbReference type="Pfam" id="PF04967">
    <property type="entry name" value="HTH_10"/>
    <property type="match status" value="1"/>
</dbReference>
<dbReference type="InterPro" id="IPR036388">
    <property type="entry name" value="WH-like_DNA-bd_sf"/>
</dbReference>
<dbReference type="InterPro" id="IPR016032">
    <property type="entry name" value="Sig_transdc_resp-reg_C-effctor"/>
</dbReference>
<dbReference type="InterPro" id="IPR007050">
    <property type="entry name" value="HTH_bacterioopsin"/>
</dbReference>
<gene>
    <name evidence="4" type="ORF">D1970_08775</name>
</gene>
<evidence type="ECO:0000313" key="4">
    <source>
        <dbReference type="EMBL" id="RID85639.1"/>
    </source>
</evidence>
<dbReference type="AlphaFoldDB" id="A0A398B6B2"/>
<evidence type="ECO:0000256" key="2">
    <source>
        <dbReference type="ARBA" id="ARBA00023163"/>
    </source>
</evidence>
<dbReference type="EMBL" id="QWVT01000015">
    <property type="protein sequence ID" value="RID85639.1"/>
    <property type="molecule type" value="Genomic_DNA"/>
</dbReference>
<dbReference type="RefSeq" id="WP_119112492.1">
    <property type="nucleotide sequence ID" value="NZ_CBCSEO010000002.1"/>
</dbReference>
<dbReference type="Gene3D" id="1.10.10.10">
    <property type="entry name" value="Winged helix-like DNA-binding domain superfamily/Winged helix DNA-binding domain"/>
    <property type="match status" value="1"/>
</dbReference>
<evidence type="ECO:0000313" key="5">
    <source>
        <dbReference type="Proteomes" id="UP000265816"/>
    </source>
</evidence>
<reference evidence="4 5" key="1">
    <citation type="submission" date="2018-08" db="EMBL/GenBank/DDBJ databases">
        <title>Bacillus jemisoniae sp. nov., Bacillus chryseoplanitiae sp. nov., Bacillus resnikiae sp. nov., and Bacillus frankliniae sp. nov., isolated from Viking spacecraft and associated surfaces.</title>
        <authorList>
            <person name="Seuylemezian A."/>
            <person name="Vaishampayan P."/>
        </authorList>
    </citation>
    <scope>NUCLEOTIDE SEQUENCE [LARGE SCALE GENOMIC DNA]</scope>
    <source>
        <strain evidence="4 5">JJ-247</strain>
    </source>
</reference>
<dbReference type="GO" id="GO:0003677">
    <property type="term" value="F:DNA binding"/>
    <property type="evidence" value="ECO:0007669"/>
    <property type="project" value="InterPro"/>
</dbReference>
<dbReference type="GO" id="GO:0006355">
    <property type="term" value="P:regulation of DNA-templated transcription"/>
    <property type="evidence" value="ECO:0007669"/>
    <property type="project" value="InterPro"/>
</dbReference>
<name>A0A398B6B2_9BACI</name>
<dbReference type="Proteomes" id="UP000265816">
    <property type="component" value="Unassembled WGS sequence"/>
</dbReference>
<evidence type="ECO:0000256" key="1">
    <source>
        <dbReference type="ARBA" id="ARBA00023015"/>
    </source>
</evidence>
<keyword evidence="2" id="KW-0804">Transcription</keyword>
<organism evidence="4 5">
    <name type="scientific">Mesobacillus zeae</name>
    <dbReference type="NCBI Taxonomy" id="1917180"/>
    <lineage>
        <taxon>Bacteria</taxon>
        <taxon>Bacillati</taxon>
        <taxon>Bacillota</taxon>
        <taxon>Bacilli</taxon>
        <taxon>Bacillales</taxon>
        <taxon>Bacillaceae</taxon>
        <taxon>Mesobacillus</taxon>
    </lineage>
</organism>